<keyword evidence="1" id="KW-0472">Membrane</keyword>
<keyword evidence="3" id="KW-1185">Reference proteome</keyword>
<sequence length="59" mass="6664">MIMDKWGLFMVSIGCLLLLFSANARTGNYDYLSLVTAIFLIVVGSVLAFKYKQPKKMKD</sequence>
<evidence type="ECO:0000256" key="1">
    <source>
        <dbReference type="SAM" id="Phobius"/>
    </source>
</evidence>
<keyword evidence="1" id="KW-1133">Transmembrane helix</keyword>
<dbReference type="STRING" id="872970.SAMN04488134_107140"/>
<name>A0A1H8PPT5_9BACI</name>
<accession>A0A1H8PPT5</accession>
<dbReference type="Proteomes" id="UP000199300">
    <property type="component" value="Unassembled WGS sequence"/>
</dbReference>
<proteinExistence type="predicted"/>
<evidence type="ECO:0000313" key="2">
    <source>
        <dbReference type="EMBL" id="SEO43771.1"/>
    </source>
</evidence>
<evidence type="ECO:0000313" key="3">
    <source>
        <dbReference type="Proteomes" id="UP000199300"/>
    </source>
</evidence>
<organism evidence="2 3">
    <name type="scientific">Amphibacillus marinus</name>
    <dbReference type="NCBI Taxonomy" id="872970"/>
    <lineage>
        <taxon>Bacteria</taxon>
        <taxon>Bacillati</taxon>
        <taxon>Bacillota</taxon>
        <taxon>Bacilli</taxon>
        <taxon>Bacillales</taxon>
        <taxon>Bacillaceae</taxon>
        <taxon>Amphibacillus</taxon>
    </lineage>
</organism>
<dbReference type="EMBL" id="FODJ01000007">
    <property type="protein sequence ID" value="SEO43771.1"/>
    <property type="molecule type" value="Genomic_DNA"/>
</dbReference>
<feature type="transmembrane region" description="Helical" evidence="1">
    <location>
        <begin position="34"/>
        <end position="51"/>
    </location>
</feature>
<evidence type="ECO:0008006" key="4">
    <source>
        <dbReference type="Google" id="ProtNLM"/>
    </source>
</evidence>
<gene>
    <name evidence="2" type="ORF">SAMN04488134_107140</name>
</gene>
<protein>
    <recommendedName>
        <fullName evidence="4">DUF3188 domain-containing protein</fullName>
    </recommendedName>
</protein>
<dbReference type="AlphaFoldDB" id="A0A1H8PPT5"/>
<reference evidence="2 3" key="1">
    <citation type="submission" date="2016-10" db="EMBL/GenBank/DDBJ databases">
        <authorList>
            <person name="de Groot N.N."/>
        </authorList>
    </citation>
    <scope>NUCLEOTIDE SEQUENCE [LARGE SCALE GENOMIC DNA]</scope>
    <source>
        <strain evidence="2 3">CGMCC 1.10434</strain>
    </source>
</reference>
<keyword evidence="1" id="KW-0812">Transmembrane</keyword>